<dbReference type="InterPro" id="IPR036249">
    <property type="entry name" value="Thioredoxin-like_sf"/>
</dbReference>
<dbReference type="PIRSF" id="PIRSF006386">
    <property type="entry name" value="HCCAis_GSTk"/>
    <property type="match status" value="1"/>
</dbReference>
<dbReference type="RefSeq" id="WP_137978482.1">
    <property type="nucleotide sequence ID" value="NZ_BAAASO010000011.1"/>
</dbReference>
<dbReference type="Gene3D" id="3.40.30.10">
    <property type="entry name" value="Glutaredoxin"/>
    <property type="match status" value="1"/>
</dbReference>
<dbReference type="GO" id="GO:0004602">
    <property type="term" value="F:glutathione peroxidase activity"/>
    <property type="evidence" value="ECO:0007669"/>
    <property type="project" value="TreeGrafter"/>
</dbReference>
<dbReference type="InterPro" id="IPR051924">
    <property type="entry name" value="GST_Kappa/NadH"/>
</dbReference>
<accession>A0A4D4L0C0</accession>
<name>A0A4D4L0C0_STRVO</name>
<comment type="similarity">
    <text evidence="1">Belongs to the GST superfamily. NadH family.</text>
</comment>
<protein>
    <recommendedName>
        <fullName evidence="1">2-hydroxychromene-2-carboxylate isomerase</fullName>
        <ecNumber evidence="1">5.99.1.4</ecNumber>
    </recommendedName>
</protein>
<comment type="catalytic activity">
    <reaction evidence="1">
        <text>2-hydroxychromene-2-carboxylate = (3E)-4-(2-hydroxyphenyl)-2-oxobut-3-enoate</text>
        <dbReference type="Rhea" id="RHEA:27401"/>
        <dbReference type="ChEBI" id="CHEBI:59350"/>
        <dbReference type="ChEBI" id="CHEBI:59353"/>
        <dbReference type="EC" id="5.99.1.4"/>
    </reaction>
</comment>
<dbReference type="AlphaFoldDB" id="A0A4D4L0C0"/>
<evidence type="ECO:0000259" key="3">
    <source>
        <dbReference type="Pfam" id="PF01323"/>
    </source>
</evidence>
<evidence type="ECO:0000313" key="5">
    <source>
        <dbReference type="Proteomes" id="UP000301309"/>
    </source>
</evidence>
<evidence type="ECO:0000313" key="4">
    <source>
        <dbReference type="EMBL" id="GDY54635.1"/>
    </source>
</evidence>
<evidence type="ECO:0000256" key="1">
    <source>
        <dbReference type="PIRNR" id="PIRNR006386"/>
    </source>
</evidence>
<comment type="caution">
    <text evidence="4">The sequence shown here is derived from an EMBL/GenBank/DDBJ whole genome shotgun (WGS) entry which is preliminary data.</text>
</comment>
<organism evidence="4 5">
    <name type="scientific">Streptomyces violaceusniger</name>
    <dbReference type="NCBI Taxonomy" id="68280"/>
    <lineage>
        <taxon>Bacteria</taxon>
        <taxon>Bacillati</taxon>
        <taxon>Actinomycetota</taxon>
        <taxon>Actinomycetes</taxon>
        <taxon>Kitasatosporales</taxon>
        <taxon>Streptomycetaceae</taxon>
        <taxon>Streptomyces</taxon>
        <taxon>Streptomyces violaceusniger group</taxon>
    </lineage>
</organism>
<sequence>MAVKPPRWYFSLRSPYSWLAFRELTENHPDVADTIEWRPCWEPAEATRKLLDEAGIRLPYVHMSKEKHLYILQDIKRLAAASGLTVGWPIDTDPNWDIAHLAYFVADDLGRGRDFIRLVYQARWQRGLNISDPAVIAGVGERLGLDGEALAGAADDPDIRARGVEALRAADRDGAFGVPFFVHRHDKFWGSDRLPGFIEAVREGVAAKVPAPRTAAADDIPAHALAPAGDQGHAGGCG</sequence>
<dbReference type="PANTHER" id="PTHR42943:SF2">
    <property type="entry name" value="GLUTATHIONE S-TRANSFERASE KAPPA 1"/>
    <property type="match status" value="1"/>
</dbReference>
<dbReference type="SUPFAM" id="SSF52833">
    <property type="entry name" value="Thioredoxin-like"/>
    <property type="match status" value="1"/>
</dbReference>
<dbReference type="OrthoDB" id="5244108at2"/>
<dbReference type="InterPro" id="IPR014440">
    <property type="entry name" value="HCCAis_GSTk"/>
</dbReference>
<dbReference type="EC" id="5.99.1.4" evidence="1"/>
<proteinExistence type="inferred from homology"/>
<dbReference type="InterPro" id="IPR001853">
    <property type="entry name" value="DSBA-like_thioredoxin_dom"/>
</dbReference>
<dbReference type="GO" id="GO:0006749">
    <property type="term" value="P:glutathione metabolic process"/>
    <property type="evidence" value="ECO:0007669"/>
    <property type="project" value="TreeGrafter"/>
</dbReference>
<feature type="active site" description="Nucleophile" evidence="2">
    <location>
        <position position="14"/>
    </location>
</feature>
<keyword evidence="1 4" id="KW-0413">Isomerase</keyword>
<evidence type="ECO:0000256" key="2">
    <source>
        <dbReference type="PIRSR" id="PIRSR006386-1"/>
    </source>
</evidence>
<dbReference type="PANTHER" id="PTHR42943">
    <property type="entry name" value="GLUTATHIONE S-TRANSFERASE KAPPA"/>
    <property type="match status" value="1"/>
</dbReference>
<dbReference type="EMBL" id="BJHW01000001">
    <property type="protein sequence ID" value="GDY54635.1"/>
    <property type="molecule type" value="Genomic_DNA"/>
</dbReference>
<feature type="domain" description="DSBA-like thioredoxin" evidence="3">
    <location>
        <begin position="9"/>
        <end position="200"/>
    </location>
</feature>
<gene>
    <name evidence="4" type="ORF">SVIO_052580</name>
</gene>
<reference evidence="4 5" key="1">
    <citation type="journal article" date="2020" name="Int. J. Syst. Evol. Microbiol.">
        <title>Reclassification of Streptomyces castelarensis and Streptomyces sporoclivatus as later heterotypic synonyms of Streptomyces antimycoticus.</title>
        <authorList>
            <person name="Komaki H."/>
            <person name="Tamura T."/>
        </authorList>
    </citation>
    <scope>NUCLEOTIDE SEQUENCE [LARGE SCALE GENOMIC DNA]</scope>
    <source>
        <strain evidence="4 5">NBRC 13459</strain>
    </source>
</reference>
<dbReference type="GO" id="GO:0004364">
    <property type="term" value="F:glutathione transferase activity"/>
    <property type="evidence" value="ECO:0007669"/>
    <property type="project" value="TreeGrafter"/>
</dbReference>
<keyword evidence="5" id="KW-1185">Reference proteome</keyword>
<dbReference type="GO" id="GO:0018845">
    <property type="term" value="F:2-hydroxychromene-2-carboxylate isomerase activity"/>
    <property type="evidence" value="ECO:0007669"/>
    <property type="project" value="UniProtKB-UniRule"/>
</dbReference>
<dbReference type="Pfam" id="PF01323">
    <property type="entry name" value="DSBA"/>
    <property type="match status" value="1"/>
</dbReference>
<dbReference type="Proteomes" id="UP000301309">
    <property type="component" value="Unassembled WGS sequence"/>
</dbReference>